<dbReference type="RefSeq" id="WP_177203332.1">
    <property type="nucleotide sequence ID" value="NZ_FOVC01000008.1"/>
</dbReference>
<sequence>METGFYWVGSQHAAPQIWYYLLGYGIYRPMEPIPLSLERFNAAGFTFLSGKLILPS</sequence>
<name>A0A1I4Z8C1_9GAMM</name>
<evidence type="ECO:0000313" key="2">
    <source>
        <dbReference type="Proteomes" id="UP000242222"/>
    </source>
</evidence>
<organism evidence="1 2">
    <name type="scientific">Izhakiella capsodis</name>
    <dbReference type="NCBI Taxonomy" id="1367852"/>
    <lineage>
        <taxon>Bacteria</taxon>
        <taxon>Pseudomonadati</taxon>
        <taxon>Pseudomonadota</taxon>
        <taxon>Gammaproteobacteria</taxon>
        <taxon>Enterobacterales</taxon>
        <taxon>Erwiniaceae</taxon>
        <taxon>Izhakiella</taxon>
    </lineage>
</organism>
<accession>A0A1I4Z8C1</accession>
<dbReference type="Proteomes" id="UP000242222">
    <property type="component" value="Unassembled WGS sequence"/>
</dbReference>
<dbReference type="AlphaFoldDB" id="A0A1I4Z8C1"/>
<protein>
    <submittedName>
        <fullName evidence="1">Uncharacterized protein</fullName>
    </submittedName>
</protein>
<keyword evidence="2" id="KW-1185">Reference proteome</keyword>
<proteinExistence type="predicted"/>
<reference evidence="2" key="1">
    <citation type="submission" date="2016-10" db="EMBL/GenBank/DDBJ databases">
        <authorList>
            <person name="Varghese N."/>
            <person name="Submissions S."/>
        </authorList>
    </citation>
    <scope>NUCLEOTIDE SEQUENCE [LARGE SCALE GENOMIC DNA]</scope>
    <source>
        <strain evidence="2">N6PO6</strain>
    </source>
</reference>
<evidence type="ECO:0000313" key="1">
    <source>
        <dbReference type="EMBL" id="SFN46273.1"/>
    </source>
</evidence>
<dbReference type="EMBL" id="FOVC01000008">
    <property type="protein sequence ID" value="SFN46273.1"/>
    <property type="molecule type" value="Genomic_DNA"/>
</dbReference>
<gene>
    <name evidence="1" type="ORF">SAMN05216516_10821</name>
</gene>